<keyword evidence="2" id="KW-1185">Reference proteome</keyword>
<gene>
    <name evidence="1" type="ORF">CHS0354_022679</name>
</gene>
<protein>
    <submittedName>
        <fullName evidence="1">Uncharacterized protein</fullName>
    </submittedName>
</protein>
<evidence type="ECO:0000313" key="2">
    <source>
        <dbReference type="Proteomes" id="UP001195483"/>
    </source>
</evidence>
<dbReference type="EMBL" id="JAEAOA010001380">
    <property type="protein sequence ID" value="KAK3586547.1"/>
    <property type="molecule type" value="Genomic_DNA"/>
</dbReference>
<evidence type="ECO:0000313" key="1">
    <source>
        <dbReference type="EMBL" id="KAK3586547.1"/>
    </source>
</evidence>
<dbReference type="AlphaFoldDB" id="A0AAE0VRK8"/>
<proteinExistence type="predicted"/>
<name>A0AAE0VRK8_9BIVA</name>
<reference evidence="1" key="3">
    <citation type="submission" date="2023-05" db="EMBL/GenBank/DDBJ databases">
        <authorList>
            <person name="Smith C.H."/>
        </authorList>
    </citation>
    <scope>NUCLEOTIDE SEQUENCE</scope>
    <source>
        <strain evidence="1">CHS0354</strain>
        <tissue evidence="1">Mantle</tissue>
    </source>
</reference>
<accession>A0AAE0VRK8</accession>
<organism evidence="1 2">
    <name type="scientific">Potamilus streckersoni</name>
    <dbReference type="NCBI Taxonomy" id="2493646"/>
    <lineage>
        <taxon>Eukaryota</taxon>
        <taxon>Metazoa</taxon>
        <taxon>Spiralia</taxon>
        <taxon>Lophotrochozoa</taxon>
        <taxon>Mollusca</taxon>
        <taxon>Bivalvia</taxon>
        <taxon>Autobranchia</taxon>
        <taxon>Heteroconchia</taxon>
        <taxon>Palaeoheterodonta</taxon>
        <taxon>Unionida</taxon>
        <taxon>Unionoidea</taxon>
        <taxon>Unionidae</taxon>
        <taxon>Ambleminae</taxon>
        <taxon>Lampsilini</taxon>
        <taxon>Potamilus</taxon>
    </lineage>
</organism>
<sequence>MGYSNIGVSGGSIRARMHRHNFVFEFEVYRGIIPTGYLEITGKKFNNRLDNLLIVKQRENYRRGCLGRCGVNFGRVCAVIITRLYAKEQIEYRSLYQEAESLEISPERLTCVL</sequence>
<comment type="caution">
    <text evidence="1">The sequence shown here is derived from an EMBL/GenBank/DDBJ whole genome shotgun (WGS) entry which is preliminary data.</text>
</comment>
<reference evidence="1" key="1">
    <citation type="journal article" date="2021" name="Genome Biol. Evol.">
        <title>A High-Quality Reference Genome for a Parasitic Bivalve with Doubly Uniparental Inheritance (Bivalvia: Unionida).</title>
        <authorList>
            <person name="Smith C.H."/>
        </authorList>
    </citation>
    <scope>NUCLEOTIDE SEQUENCE</scope>
    <source>
        <strain evidence="1">CHS0354</strain>
    </source>
</reference>
<dbReference type="Proteomes" id="UP001195483">
    <property type="component" value="Unassembled WGS sequence"/>
</dbReference>
<reference evidence="1" key="2">
    <citation type="journal article" date="2021" name="Genome Biol. Evol.">
        <title>Developing a high-quality reference genome for a parasitic bivalve with doubly uniparental inheritance (Bivalvia: Unionida).</title>
        <authorList>
            <person name="Smith C.H."/>
        </authorList>
    </citation>
    <scope>NUCLEOTIDE SEQUENCE</scope>
    <source>
        <strain evidence="1">CHS0354</strain>
        <tissue evidence="1">Mantle</tissue>
    </source>
</reference>